<sequence>MLCERCKIREATIKYTEIINGIKTEHNLCSHCAKEMDFGQYSALLDGEFPLGKLLSGLLGLEDDEEENDVRGSVVCPTCGTSFDDFVENSRFGCADCYGVFDLFINDKMKQLQGSESHKGKHPKYRSTFEKEHPEAAGGSGEEPQENTDCLTEAGSRDSQTAVARKQIKELDAKLKEAVRQEDYELAASYRDQIKELKKEAGIHE</sequence>
<dbReference type="GO" id="GO:0046870">
    <property type="term" value="F:cadmium ion binding"/>
    <property type="evidence" value="ECO:0007669"/>
    <property type="project" value="TreeGrafter"/>
</dbReference>
<accession>A0A0E2HCD5</accession>
<organism evidence="3 4">
    <name type="scientific">[Clostridium] clostridioforme 90A8</name>
    <dbReference type="NCBI Taxonomy" id="999408"/>
    <lineage>
        <taxon>Bacteria</taxon>
        <taxon>Bacillati</taxon>
        <taxon>Bacillota</taxon>
        <taxon>Clostridia</taxon>
        <taxon>Lachnospirales</taxon>
        <taxon>Lachnospiraceae</taxon>
        <taxon>Enterocloster</taxon>
    </lineage>
</organism>
<dbReference type="PROSITE" id="PS50151">
    <property type="entry name" value="UVR"/>
    <property type="match status" value="1"/>
</dbReference>
<dbReference type="SUPFAM" id="SSF46600">
    <property type="entry name" value="C-terminal UvrC-binding domain of UvrB"/>
    <property type="match status" value="1"/>
</dbReference>
<feature type="domain" description="UVR" evidence="2">
    <location>
        <begin position="165"/>
        <end position="200"/>
    </location>
</feature>
<dbReference type="PANTHER" id="PTHR38430:SF1">
    <property type="entry name" value="PROTEIN-ARGININE KINASE ACTIVATOR PROTEIN"/>
    <property type="match status" value="1"/>
</dbReference>
<dbReference type="GeneID" id="57964821"/>
<evidence type="ECO:0000313" key="4">
    <source>
        <dbReference type="Proteomes" id="UP000013085"/>
    </source>
</evidence>
<evidence type="ECO:0000259" key="2">
    <source>
        <dbReference type="PROSITE" id="PS50151"/>
    </source>
</evidence>
<dbReference type="EMBL" id="AGYR01000014">
    <property type="protein sequence ID" value="ENZ17565.1"/>
    <property type="molecule type" value="Genomic_DNA"/>
</dbReference>
<dbReference type="Gene3D" id="4.10.860.10">
    <property type="entry name" value="UVR domain"/>
    <property type="match status" value="1"/>
</dbReference>
<dbReference type="HOGENOM" id="CLU_102553_1_0_9"/>
<reference evidence="3 4" key="1">
    <citation type="submission" date="2013-01" db="EMBL/GenBank/DDBJ databases">
        <title>The Genome Sequence of Clostridium clostridioforme 90A8.</title>
        <authorList>
            <consortium name="The Broad Institute Genome Sequencing Platform"/>
            <person name="Earl A."/>
            <person name="Ward D."/>
            <person name="Feldgarden M."/>
            <person name="Gevers D."/>
            <person name="Courvalin P."/>
            <person name="Lambert T."/>
            <person name="Walker B."/>
            <person name="Young S.K."/>
            <person name="Zeng Q."/>
            <person name="Gargeya S."/>
            <person name="Fitzgerald M."/>
            <person name="Haas B."/>
            <person name="Abouelleil A."/>
            <person name="Alvarado L."/>
            <person name="Arachchi H.M."/>
            <person name="Berlin A.M."/>
            <person name="Chapman S.B."/>
            <person name="Dewar J."/>
            <person name="Goldberg J."/>
            <person name="Griggs A."/>
            <person name="Gujja S."/>
            <person name="Hansen M."/>
            <person name="Howarth C."/>
            <person name="Imamovic A."/>
            <person name="Larimer J."/>
            <person name="McCowan C."/>
            <person name="Murphy C."/>
            <person name="Neiman D."/>
            <person name="Pearson M."/>
            <person name="Priest M."/>
            <person name="Roberts A."/>
            <person name="Saif S."/>
            <person name="Shea T."/>
            <person name="Sisk P."/>
            <person name="Sykes S."/>
            <person name="Wortman J."/>
            <person name="Nusbaum C."/>
            <person name="Birren B."/>
        </authorList>
    </citation>
    <scope>NUCLEOTIDE SEQUENCE [LARGE SCALE GENOMIC DNA]</scope>
    <source>
        <strain evidence="3 4">90A8</strain>
    </source>
</reference>
<feature type="region of interest" description="Disordered" evidence="1">
    <location>
        <begin position="113"/>
        <end position="163"/>
    </location>
</feature>
<gene>
    <name evidence="3" type="ORF">HMPREF1090_01866</name>
</gene>
<dbReference type="InterPro" id="IPR036876">
    <property type="entry name" value="UVR_dom_sf"/>
</dbReference>
<dbReference type="InterPro" id="IPR001943">
    <property type="entry name" value="UVR_dom"/>
</dbReference>
<dbReference type="GO" id="GO:0005507">
    <property type="term" value="F:copper ion binding"/>
    <property type="evidence" value="ECO:0007669"/>
    <property type="project" value="TreeGrafter"/>
</dbReference>
<name>A0A0E2HCD5_9FIRM</name>
<dbReference type="AlphaFoldDB" id="A0A0E2HCD5"/>
<dbReference type="PANTHER" id="PTHR38430">
    <property type="entry name" value="PROTEIN-ARGININE KINASE ACTIVATOR PROTEIN"/>
    <property type="match status" value="1"/>
</dbReference>
<dbReference type="GO" id="GO:0008270">
    <property type="term" value="F:zinc ion binding"/>
    <property type="evidence" value="ECO:0007669"/>
    <property type="project" value="TreeGrafter"/>
</dbReference>
<dbReference type="PIRSF" id="PIRSF015034">
    <property type="entry name" value="YacH"/>
    <property type="match status" value="1"/>
</dbReference>
<dbReference type="GO" id="GO:1990169">
    <property type="term" value="P:stress response to copper ion"/>
    <property type="evidence" value="ECO:0007669"/>
    <property type="project" value="TreeGrafter"/>
</dbReference>
<dbReference type="PATRIC" id="fig|999408.3.peg.2011"/>
<evidence type="ECO:0000313" key="3">
    <source>
        <dbReference type="EMBL" id="ENZ17565.1"/>
    </source>
</evidence>
<dbReference type="GO" id="GO:0050897">
    <property type="term" value="F:cobalt ion binding"/>
    <property type="evidence" value="ECO:0007669"/>
    <property type="project" value="TreeGrafter"/>
</dbReference>
<comment type="caution">
    <text evidence="3">The sequence shown here is derived from an EMBL/GenBank/DDBJ whole genome shotgun (WGS) entry which is preliminary data.</text>
</comment>
<dbReference type="Proteomes" id="UP000013085">
    <property type="component" value="Unassembled WGS sequence"/>
</dbReference>
<dbReference type="GO" id="GO:1990170">
    <property type="term" value="P:stress response to cadmium ion"/>
    <property type="evidence" value="ECO:0007669"/>
    <property type="project" value="TreeGrafter"/>
</dbReference>
<dbReference type="InterPro" id="IPR025542">
    <property type="entry name" value="YacH"/>
</dbReference>
<dbReference type="RefSeq" id="WP_002583790.1">
    <property type="nucleotide sequence ID" value="NZ_KB851018.1"/>
</dbReference>
<evidence type="ECO:0000256" key="1">
    <source>
        <dbReference type="SAM" id="MobiDB-lite"/>
    </source>
</evidence>
<dbReference type="Pfam" id="PF02151">
    <property type="entry name" value="UVR"/>
    <property type="match status" value="1"/>
</dbReference>
<protein>
    <submittedName>
        <fullName evidence="3">UvrB/UvrC protein</fullName>
    </submittedName>
</protein>
<proteinExistence type="predicted"/>